<feature type="transmembrane region" description="Helical" evidence="6">
    <location>
        <begin position="679"/>
        <end position="700"/>
    </location>
</feature>
<keyword evidence="3" id="KW-1278">Translocase</keyword>
<dbReference type="SFLD" id="SFLDF00027">
    <property type="entry name" value="p-type_atpase"/>
    <property type="match status" value="1"/>
</dbReference>
<comment type="subcellular location">
    <subcellularLocation>
        <location evidence="1">Membrane</location>
        <topology evidence="1">Multi-pass membrane protein</topology>
    </subcellularLocation>
</comment>
<evidence type="ECO:0000256" key="5">
    <source>
        <dbReference type="ARBA" id="ARBA00023136"/>
    </source>
</evidence>
<evidence type="ECO:0000313" key="8">
    <source>
        <dbReference type="EMBL" id="KGL66815.1"/>
    </source>
</evidence>
<dbReference type="InterPro" id="IPR023298">
    <property type="entry name" value="ATPase_P-typ_TM_dom_sf"/>
</dbReference>
<dbReference type="SUPFAM" id="SSF81665">
    <property type="entry name" value="Calcium ATPase, transmembrane domain M"/>
    <property type="match status" value="1"/>
</dbReference>
<dbReference type="EC" id="3.6.3.-" evidence="9"/>
<dbReference type="InterPro" id="IPR023214">
    <property type="entry name" value="HAD_sf"/>
</dbReference>
<dbReference type="RefSeq" id="WP_034540138.1">
    <property type="nucleotide sequence ID" value="NZ_CABFNH010000029.1"/>
</dbReference>
<feature type="transmembrane region" description="Helical" evidence="6">
    <location>
        <begin position="641"/>
        <end position="659"/>
    </location>
</feature>
<evidence type="ECO:0000256" key="3">
    <source>
        <dbReference type="ARBA" id="ARBA00022967"/>
    </source>
</evidence>
<dbReference type="Gene3D" id="3.40.50.1000">
    <property type="entry name" value="HAD superfamily/HAD-like"/>
    <property type="match status" value="1"/>
</dbReference>
<dbReference type="Gene3D" id="2.70.150.10">
    <property type="entry name" value="Calcium-transporting ATPase, cytoplasmic transduction domain A"/>
    <property type="match status" value="1"/>
</dbReference>
<evidence type="ECO:0000256" key="2">
    <source>
        <dbReference type="ARBA" id="ARBA00022692"/>
    </source>
</evidence>
<evidence type="ECO:0000256" key="4">
    <source>
        <dbReference type="ARBA" id="ARBA00022989"/>
    </source>
</evidence>
<feature type="transmembrane region" description="Helical" evidence="6">
    <location>
        <begin position="55"/>
        <end position="78"/>
    </location>
</feature>
<feature type="transmembrane region" description="Helical" evidence="6">
    <location>
        <begin position="84"/>
        <end position="102"/>
    </location>
</feature>
<evidence type="ECO:0000313" key="11">
    <source>
        <dbReference type="Proteomes" id="UP000365705"/>
    </source>
</evidence>
<reference evidence="9 11" key="2">
    <citation type="submission" date="2019-06" db="EMBL/GenBank/DDBJ databases">
        <authorList>
            <person name="Rodrigo-Torres L."/>
            <person name="Arahal R. D."/>
            <person name="Lucena T."/>
        </authorList>
    </citation>
    <scope>NUCLEOTIDE SEQUENCE [LARGE SCALE GENOMIC DNA]</scope>
    <source>
        <strain evidence="9 11">INIA P508</strain>
    </source>
</reference>
<feature type="transmembrane region" description="Helical" evidence="6">
    <location>
        <begin position="706"/>
        <end position="723"/>
    </location>
</feature>
<dbReference type="SUPFAM" id="SSF81653">
    <property type="entry name" value="Calcium ATPase, transduction domain A"/>
    <property type="match status" value="1"/>
</dbReference>
<keyword evidence="2 6" id="KW-0812">Transmembrane</keyword>
<keyword evidence="5 6" id="KW-0472">Membrane</keyword>
<dbReference type="NCBIfam" id="TIGR01494">
    <property type="entry name" value="ATPase_P-type"/>
    <property type="match status" value="2"/>
</dbReference>
<dbReference type="Pfam" id="PF00122">
    <property type="entry name" value="E1-E2_ATPase"/>
    <property type="match status" value="1"/>
</dbReference>
<dbReference type="SFLD" id="SFLDG00002">
    <property type="entry name" value="C1.7:_P-type_atpase_like"/>
    <property type="match status" value="1"/>
</dbReference>
<dbReference type="InterPro" id="IPR008250">
    <property type="entry name" value="ATPase_P-typ_transduc_dom_A_sf"/>
</dbReference>
<dbReference type="PROSITE" id="PS00154">
    <property type="entry name" value="ATPASE_E1_E2"/>
    <property type="match status" value="1"/>
</dbReference>
<dbReference type="PANTHER" id="PTHR42861">
    <property type="entry name" value="CALCIUM-TRANSPORTING ATPASE"/>
    <property type="match status" value="1"/>
</dbReference>
<dbReference type="SUPFAM" id="SSF56784">
    <property type="entry name" value="HAD-like"/>
    <property type="match status" value="1"/>
</dbReference>
<evidence type="ECO:0000256" key="1">
    <source>
        <dbReference type="ARBA" id="ARBA00004141"/>
    </source>
</evidence>
<feature type="domain" description="P-type ATPase A" evidence="7">
    <location>
        <begin position="115"/>
        <end position="212"/>
    </location>
</feature>
<dbReference type="InterPro" id="IPR059000">
    <property type="entry name" value="ATPase_P-type_domA"/>
</dbReference>
<protein>
    <submittedName>
        <fullName evidence="8">ATPase P</fullName>
    </submittedName>
    <submittedName>
        <fullName evidence="9">Putative cation-transporting ATPase E</fullName>
        <ecNumber evidence="9">3.6.3.-</ecNumber>
    </submittedName>
</protein>
<name>A0A099YE17_LIMMU</name>
<dbReference type="Pfam" id="PF00702">
    <property type="entry name" value="Hydrolase"/>
    <property type="match status" value="1"/>
</dbReference>
<feature type="transmembrane region" description="Helical" evidence="6">
    <location>
        <begin position="735"/>
        <end position="757"/>
    </location>
</feature>
<dbReference type="Proteomes" id="UP000030001">
    <property type="component" value="Unassembled WGS sequence"/>
</dbReference>
<dbReference type="Gene3D" id="1.20.1110.10">
    <property type="entry name" value="Calcium-transporting ATPase, transmembrane domain"/>
    <property type="match status" value="1"/>
</dbReference>
<dbReference type="EMBL" id="CABFNH010000029">
    <property type="protein sequence ID" value="VTZ92893.1"/>
    <property type="molecule type" value="Genomic_DNA"/>
</dbReference>
<feature type="transmembrane region" description="Helical" evidence="6">
    <location>
        <begin position="614"/>
        <end position="635"/>
    </location>
</feature>
<evidence type="ECO:0000313" key="10">
    <source>
        <dbReference type="Proteomes" id="UP000030001"/>
    </source>
</evidence>
<dbReference type="SUPFAM" id="SSF81660">
    <property type="entry name" value="Metal cation-transporting ATPase, ATP-binding domain N"/>
    <property type="match status" value="1"/>
</dbReference>
<evidence type="ECO:0000256" key="6">
    <source>
        <dbReference type="SAM" id="Phobius"/>
    </source>
</evidence>
<proteinExistence type="predicted"/>
<dbReference type="PRINTS" id="PR00119">
    <property type="entry name" value="CATATPASE"/>
</dbReference>
<keyword evidence="9" id="KW-0378">Hydrolase</keyword>
<dbReference type="InterPro" id="IPR023299">
    <property type="entry name" value="ATPase_P-typ_cyto_dom_N"/>
</dbReference>
<reference evidence="8 10" key="1">
    <citation type="submission" date="2014-09" db="EMBL/GenBank/DDBJ databases">
        <title>Lactobacillus mucosae CRL573 Genome Sequencing.</title>
        <authorList>
            <person name="Bleckwedel J."/>
            <person name="Teran L.C."/>
            <person name="Bonacina J."/>
            <person name="Saavedra L."/>
            <person name="Mozzi F.B."/>
            <person name="Raya R.R."/>
        </authorList>
    </citation>
    <scope>NUCLEOTIDE SEQUENCE [LARGE SCALE GENOMIC DNA]</scope>
    <source>
        <strain evidence="8 10">CRL573</strain>
    </source>
</reference>
<dbReference type="Gene3D" id="3.40.1110.10">
    <property type="entry name" value="Calcium-transporting ATPase, cytoplasmic domain N"/>
    <property type="match status" value="1"/>
</dbReference>
<dbReference type="GO" id="GO:0005524">
    <property type="term" value="F:ATP binding"/>
    <property type="evidence" value="ECO:0007669"/>
    <property type="project" value="InterPro"/>
</dbReference>
<dbReference type="Proteomes" id="UP000365705">
    <property type="component" value="Unassembled WGS sequence"/>
</dbReference>
<dbReference type="GO" id="GO:0016887">
    <property type="term" value="F:ATP hydrolysis activity"/>
    <property type="evidence" value="ECO:0007669"/>
    <property type="project" value="InterPro"/>
</dbReference>
<evidence type="ECO:0000259" key="7">
    <source>
        <dbReference type="Pfam" id="PF00122"/>
    </source>
</evidence>
<dbReference type="GO" id="GO:0016020">
    <property type="term" value="C:membrane"/>
    <property type="evidence" value="ECO:0007669"/>
    <property type="project" value="UniProtKB-SubCell"/>
</dbReference>
<keyword evidence="4 6" id="KW-1133">Transmembrane helix</keyword>
<dbReference type="AlphaFoldDB" id="A0A099YE17"/>
<gene>
    <name evidence="9" type="primary">ctpE</name>
    <name evidence="9" type="ORF">LMUP508_01816</name>
    <name evidence="8" type="ORF">LX03_05760</name>
</gene>
<dbReference type="SFLD" id="SFLDS00003">
    <property type="entry name" value="Haloacid_Dehalogenase"/>
    <property type="match status" value="1"/>
</dbReference>
<dbReference type="InterPro" id="IPR036412">
    <property type="entry name" value="HAD-like_sf"/>
</dbReference>
<dbReference type="InterPro" id="IPR001757">
    <property type="entry name" value="P_typ_ATPase"/>
</dbReference>
<organism evidence="8 10">
    <name type="scientific">Limosilactobacillus mucosae</name>
    <name type="common">Lactobacillus mucosae</name>
    <dbReference type="NCBI Taxonomy" id="97478"/>
    <lineage>
        <taxon>Bacteria</taxon>
        <taxon>Bacillati</taxon>
        <taxon>Bacillota</taxon>
        <taxon>Bacilli</taxon>
        <taxon>Lactobacillales</taxon>
        <taxon>Lactobacillaceae</taxon>
        <taxon>Limosilactobacillus</taxon>
    </lineage>
</organism>
<dbReference type="InterPro" id="IPR044492">
    <property type="entry name" value="P_typ_ATPase_HD_dom"/>
</dbReference>
<accession>A0A099YE17</accession>
<feature type="transmembrane region" description="Helical" evidence="6">
    <location>
        <begin position="231"/>
        <end position="248"/>
    </location>
</feature>
<evidence type="ECO:0000313" key="9">
    <source>
        <dbReference type="EMBL" id="VTZ92893.1"/>
    </source>
</evidence>
<dbReference type="InterPro" id="IPR018303">
    <property type="entry name" value="ATPase_P-typ_P_site"/>
</dbReference>
<dbReference type="EMBL" id="JROC01000032">
    <property type="protein sequence ID" value="KGL66815.1"/>
    <property type="molecule type" value="Genomic_DNA"/>
</dbReference>
<dbReference type="CDD" id="cd02609">
    <property type="entry name" value="P-type_ATPase"/>
    <property type="match status" value="1"/>
</dbReference>
<sequence length="809" mass="88239">MRRHHQQSATAKDEQIEHFNAAPDTGLTKDQAAQRTQAGLTNTAINTTFKTTRQIIYSNTFTFFNLIFVVLAVLLVMVRSFKDMTFLPVIIANTVIGIIQELRSKKVLEKLTVLNAAKATVIRDGKSIQLPTNQLVLDDIIELKTGQQIPADAQLLTGSLNVNESLLTGEADEIAKHPGDSLMSGSFVVSGLARVRLTHVGANSYAAKLTAKAQKMDTTEESAMIKSLNRLIKFVGIIIIPIGAALFYESYVHNGNTLKQSIVSMEAALIGMIPEGLYLLATVALALSAMKLAQQRVLLHSMKSIETLARVTVLCVDKTGTITENQMQVQRFFSAQQAQVDDNQLRSLISDFCAAMPGDNSTMKAMKEYFTQGSGRQADQIVPFSSAWKYSGVGFGNESYVLGAPEMVLRESAAMFSSEFEPYAKQGFRVLVFGQYQGQLTKASLSAPVTPLGFILLRNPVRKTAPATFRYFAEQGVKIKVISGDDPLTVASVAKQAQIEGAQNCISAAALTDDEYESALQRYTVFGRVTPDQKQKFVTALQKQGEVVAMTGDGVNDILAMKRADTSIAMASGNEATMNAAQMVLLDSDFAKMPQVVAQGRQVVNNIERSASLFLVKNIFSLLLSIFTLIFAFNYPLDPSHITLISLFTIGTPSFLLALETNHQRIHGKFLPNVMRRALPGGITDMFTVGVIVVCGALFGLSRQDISTASTMILAAVGFMVLYQICHPLNKFRSIIFYGCIMGLLVCASLFGSLFGIDHVSAVALGFAFVLSLTGDSSLTHLTRWTDLVYEHFFANLGQKPKHAMQKQA</sequence>
<feature type="transmembrane region" description="Helical" evidence="6">
    <location>
        <begin position="268"/>
        <end position="293"/>
    </location>
</feature>
<dbReference type="PRINTS" id="PR00120">
    <property type="entry name" value="HATPASE"/>
</dbReference>